<name>A0A6J5NEU3_9CAUD</name>
<gene>
    <name evidence="2" type="ORF">UFOVP1303_18</name>
    <name evidence="3" type="ORF">UFOVP1417_36</name>
    <name evidence="4" type="ORF">UFOVP1517_75</name>
    <name evidence="1" type="ORF">UFOVP664_51</name>
</gene>
<sequence>MTDRYMVIHPDTLEAMRRAGHVAKLEARIEKLEAALNKFLDNWDDGGPMCEPLRKTLEGKDD</sequence>
<protein>
    <submittedName>
        <fullName evidence="1">Uncharacterized protein</fullName>
    </submittedName>
</protein>
<accession>A0A6J5NEU3</accession>
<evidence type="ECO:0000313" key="1">
    <source>
        <dbReference type="EMBL" id="CAB4156326.1"/>
    </source>
</evidence>
<evidence type="ECO:0000313" key="3">
    <source>
        <dbReference type="EMBL" id="CAB4210714.1"/>
    </source>
</evidence>
<dbReference type="EMBL" id="LR797366">
    <property type="protein sequence ID" value="CAB4210714.1"/>
    <property type="molecule type" value="Genomic_DNA"/>
</dbReference>
<organism evidence="1">
    <name type="scientific">uncultured Caudovirales phage</name>
    <dbReference type="NCBI Taxonomy" id="2100421"/>
    <lineage>
        <taxon>Viruses</taxon>
        <taxon>Duplodnaviria</taxon>
        <taxon>Heunggongvirae</taxon>
        <taxon>Uroviricota</taxon>
        <taxon>Caudoviricetes</taxon>
        <taxon>Peduoviridae</taxon>
        <taxon>Maltschvirus</taxon>
        <taxon>Maltschvirus maltsch</taxon>
    </lineage>
</organism>
<proteinExistence type="predicted"/>
<evidence type="ECO:0000313" key="2">
    <source>
        <dbReference type="EMBL" id="CAB4195510.1"/>
    </source>
</evidence>
<dbReference type="EMBL" id="LR796638">
    <property type="protein sequence ID" value="CAB4156326.1"/>
    <property type="molecule type" value="Genomic_DNA"/>
</dbReference>
<reference evidence="1" key="1">
    <citation type="submission" date="2020-04" db="EMBL/GenBank/DDBJ databases">
        <authorList>
            <person name="Chiriac C."/>
            <person name="Salcher M."/>
            <person name="Ghai R."/>
            <person name="Kavagutti S V."/>
        </authorList>
    </citation>
    <scope>NUCLEOTIDE SEQUENCE</scope>
</reference>
<dbReference type="EMBL" id="LR798366">
    <property type="protein sequence ID" value="CAB5226936.1"/>
    <property type="molecule type" value="Genomic_DNA"/>
</dbReference>
<evidence type="ECO:0000313" key="4">
    <source>
        <dbReference type="EMBL" id="CAB5226936.1"/>
    </source>
</evidence>
<dbReference type="EMBL" id="LR797248">
    <property type="protein sequence ID" value="CAB4195510.1"/>
    <property type="molecule type" value="Genomic_DNA"/>
</dbReference>